<accession>A0A0X3Y331</accession>
<dbReference type="RefSeq" id="WP_029597030.1">
    <property type="nucleotide sequence ID" value="NZ_LMVH01000001.1"/>
</dbReference>
<dbReference type="SUPFAM" id="SSF116734">
    <property type="entry name" value="DNA methylase specificity domain"/>
    <property type="match status" value="2"/>
</dbReference>
<dbReference type="CDD" id="cd17291">
    <property type="entry name" value="RMtype1_S_MgeORF438P-TRD-CR_like"/>
    <property type="match status" value="1"/>
</dbReference>
<keyword evidence="3" id="KW-0238">DNA-binding</keyword>
<gene>
    <name evidence="5" type="ORF">RO03_07555</name>
</gene>
<comment type="caution">
    <text evidence="5">The sequence shown here is derived from an EMBL/GenBank/DDBJ whole genome shotgun (WGS) entry which is preliminary data.</text>
</comment>
<sequence>MKCKLKEICTFRKKKMNVADLTTETYISTENMLPNKSGIVNASSLPSVDSTQAYEKGDVLVSNIRPYFKKIWKAKFNGGCSNDVLVFTAKENVDSDFLYYVLTDDKFFAFAMATSKGTKMPRGDKASIMEYEVPFYDVEVQKKIASILKDIDTKIELNNVINNNLEQQALAIFDNMFPNISNAEKTIGDTITPKRGKGLLSKNAVFGNIPVVAGGLEPSTYHNTANTIAPVLVISASGANAGYVSLWNIPIWSSDSSFIDSLMSDDVYFWYALLKKRQNEIYDAQIGSAQPHIYPQHIASMPICNLNFNEVSNYTSVVTPIFEMIGHNKDENMRLATTRDTLLPKLISGELDVSEIDI</sequence>
<dbReference type="InterPro" id="IPR052021">
    <property type="entry name" value="Type-I_RS_S_subunit"/>
</dbReference>
<organism evidence="5 6">
    <name type="scientific">Fusobacterium nucleatum subsp. nucleatum</name>
    <dbReference type="NCBI Taxonomy" id="76856"/>
    <lineage>
        <taxon>Bacteria</taxon>
        <taxon>Fusobacteriati</taxon>
        <taxon>Fusobacteriota</taxon>
        <taxon>Fusobacteriia</taxon>
        <taxon>Fusobacteriales</taxon>
        <taxon>Fusobacteriaceae</taxon>
        <taxon>Fusobacterium</taxon>
    </lineage>
</organism>
<dbReference type="CDD" id="cd16961">
    <property type="entry name" value="RMtype1_S_TRD-CR_like"/>
    <property type="match status" value="1"/>
</dbReference>
<evidence type="ECO:0000256" key="3">
    <source>
        <dbReference type="ARBA" id="ARBA00023125"/>
    </source>
</evidence>
<dbReference type="GO" id="GO:0009307">
    <property type="term" value="P:DNA restriction-modification system"/>
    <property type="evidence" value="ECO:0007669"/>
    <property type="project" value="UniProtKB-KW"/>
</dbReference>
<feature type="domain" description="Type I restriction modification DNA specificity" evidence="4">
    <location>
        <begin position="3"/>
        <end position="167"/>
    </location>
</feature>
<dbReference type="InterPro" id="IPR044946">
    <property type="entry name" value="Restrct_endonuc_typeI_TRD_sf"/>
</dbReference>
<dbReference type="InterPro" id="IPR000055">
    <property type="entry name" value="Restrct_endonuc_typeI_TRD"/>
</dbReference>
<evidence type="ECO:0000259" key="4">
    <source>
        <dbReference type="Pfam" id="PF01420"/>
    </source>
</evidence>
<dbReference type="Pfam" id="PF01420">
    <property type="entry name" value="Methylase_S"/>
    <property type="match status" value="1"/>
</dbReference>
<dbReference type="EMBL" id="LMVH01000001">
    <property type="protein sequence ID" value="KUL99364.1"/>
    <property type="molecule type" value="Genomic_DNA"/>
</dbReference>
<dbReference type="GO" id="GO:0003677">
    <property type="term" value="F:DNA binding"/>
    <property type="evidence" value="ECO:0007669"/>
    <property type="project" value="UniProtKB-KW"/>
</dbReference>
<evidence type="ECO:0000256" key="2">
    <source>
        <dbReference type="ARBA" id="ARBA00022747"/>
    </source>
</evidence>
<dbReference type="Proteomes" id="UP000054800">
    <property type="component" value="Unassembled WGS sequence"/>
</dbReference>
<dbReference type="Gene3D" id="3.90.220.20">
    <property type="entry name" value="DNA methylase specificity domains"/>
    <property type="match status" value="2"/>
</dbReference>
<evidence type="ECO:0000256" key="1">
    <source>
        <dbReference type="ARBA" id="ARBA00010923"/>
    </source>
</evidence>
<evidence type="ECO:0000313" key="6">
    <source>
        <dbReference type="Proteomes" id="UP000054800"/>
    </source>
</evidence>
<evidence type="ECO:0000313" key="5">
    <source>
        <dbReference type="EMBL" id="KUL99364.1"/>
    </source>
</evidence>
<dbReference type="AlphaFoldDB" id="A0A0X3Y331"/>
<dbReference type="PANTHER" id="PTHR30408:SF12">
    <property type="entry name" value="TYPE I RESTRICTION ENZYME MJAVIII SPECIFICITY SUBUNIT"/>
    <property type="match status" value="1"/>
</dbReference>
<reference evidence="5 6" key="1">
    <citation type="submission" date="2015-10" db="EMBL/GenBank/DDBJ databases">
        <authorList>
            <person name="Gilbert D.G."/>
        </authorList>
    </citation>
    <scope>NUCLEOTIDE SEQUENCE [LARGE SCALE GENOMIC DNA]</scope>
    <source>
        <strain evidence="5 6">ChDC F311</strain>
    </source>
</reference>
<proteinExistence type="inferred from homology"/>
<protein>
    <recommendedName>
        <fullName evidence="4">Type I restriction modification DNA specificity domain-containing protein</fullName>
    </recommendedName>
</protein>
<dbReference type="Gene3D" id="1.10.287.1120">
    <property type="entry name" value="Bipartite methylase S protein"/>
    <property type="match status" value="1"/>
</dbReference>
<comment type="similarity">
    <text evidence="1">Belongs to the type-I restriction system S methylase family.</text>
</comment>
<dbReference type="OrthoDB" id="87529at2"/>
<name>A0A0X3Y331_FUSNC</name>
<keyword evidence="2" id="KW-0680">Restriction system</keyword>
<dbReference type="PANTHER" id="PTHR30408">
    <property type="entry name" value="TYPE-1 RESTRICTION ENZYME ECOKI SPECIFICITY PROTEIN"/>
    <property type="match status" value="1"/>
</dbReference>